<evidence type="ECO:0000256" key="6">
    <source>
        <dbReference type="ARBA" id="ARBA00023186"/>
    </source>
</evidence>
<comment type="subcellular location">
    <subcellularLocation>
        <location evidence="1 10">Cytoplasm</location>
    </subcellularLocation>
</comment>
<evidence type="ECO:0000256" key="8">
    <source>
        <dbReference type="ARBA" id="ARBA00072274"/>
    </source>
</evidence>
<comment type="caution">
    <text evidence="15">The sequence shown here is derived from an EMBL/GenBank/DDBJ whole genome shotgun (WGS) entry which is preliminary data.</text>
</comment>
<dbReference type="PANTHER" id="PTHR21237">
    <property type="entry name" value="GRPE PROTEIN"/>
    <property type="match status" value="1"/>
</dbReference>
<evidence type="ECO:0000256" key="12">
    <source>
        <dbReference type="RuleBase" id="RU004478"/>
    </source>
</evidence>
<dbReference type="PROSITE" id="PS01071">
    <property type="entry name" value="GRPE"/>
    <property type="match status" value="1"/>
</dbReference>
<comment type="similarity">
    <text evidence="2 10 12">Belongs to the GrpE family.</text>
</comment>
<name>A0A931I1V5_9HYPH</name>
<dbReference type="FunFam" id="2.30.22.10:FF:000001">
    <property type="entry name" value="Protein GrpE"/>
    <property type="match status" value="1"/>
</dbReference>
<dbReference type="GO" id="GO:0051082">
    <property type="term" value="F:unfolded protein binding"/>
    <property type="evidence" value="ECO:0007669"/>
    <property type="project" value="TreeGrafter"/>
</dbReference>
<feature type="region of interest" description="Disordered" evidence="14">
    <location>
        <begin position="177"/>
        <end position="200"/>
    </location>
</feature>
<evidence type="ECO:0000256" key="10">
    <source>
        <dbReference type="HAMAP-Rule" id="MF_01151"/>
    </source>
</evidence>
<dbReference type="AlphaFoldDB" id="A0A931I1V5"/>
<evidence type="ECO:0000256" key="4">
    <source>
        <dbReference type="ARBA" id="ARBA00022490"/>
    </source>
</evidence>
<dbReference type="EMBL" id="JADZLT010000043">
    <property type="protein sequence ID" value="MBH0237388.1"/>
    <property type="molecule type" value="Genomic_DNA"/>
</dbReference>
<evidence type="ECO:0000256" key="14">
    <source>
        <dbReference type="SAM" id="MobiDB-lite"/>
    </source>
</evidence>
<dbReference type="NCBIfam" id="NF010748">
    <property type="entry name" value="PRK14150.1"/>
    <property type="match status" value="1"/>
</dbReference>
<keyword evidence="4 10" id="KW-0963">Cytoplasm</keyword>
<dbReference type="Proteomes" id="UP000631694">
    <property type="component" value="Unassembled WGS sequence"/>
</dbReference>
<dbReference type="SUPFAM" id="SSF51064">
    <property type="entry name" value="Head domain of nucleotide exchange factor GrpE"/>
    <property type="match status" value="1"/>
</dbReference>
<dbReference type="HAMAP" id="MF_01151">
    <property type="entry name" value="GrpE"/>
    <property type="match status" value="1"/>
</dbReference>
<organism evidence="15 16">
    <name type="scientific">Methylobrevis albus</name>
    <dbReference type="NCBI Taxonomy" id="2793297"/>
    <lineage>
        <taxon>Bacteria</taxon>
        <taxon>Pseudomonadati</taxon>
        <taxon>Pseudomonadota</taxon>
        <taxon>Alphaproteobacteria</taxon>
        <taxon>Hyphomicrobiales</taxon>
        <taxon>Pleomorphomonadaceae</taxon>
        <taxon>Methylobrevis</taxon>
    </lineage>
</organism>
<evidence type="ECO:0000256" key="13">
    <source>
        <dbReference type="SAM" id="Coils"/>
    </source>
</evidence>
<feature type="coiled-coil region" evidence="13">
    <location>
        <begin position="17"/>
        <end position="62"/>
    </location>
</feature>
<dbReference type="Pfam" id="PF01025">
    <property type="entry name" value="GrpE"/>
    <property type="match status" value="1"/>
</dbReference>
<protein>
    <recommendedName>
        <fullName evidence="8 10">Protein GrpE</fullName>
    </recommendedName>
    <alternativeName>
        <fullName evidence="9 10">HSP-70 cofactor</fullName>
    </alternativeName>
</protein>
<dbReference type="InterPro" id="IPR000740">
    <property type="entry name" value="GrpE"/>
</dbReference>
<dbReference type="GO" id="GO:0006457">
    <property type="term" value="P:protein folding"/>
    <property type="evidence" value="ECO:0007669"/>
    <property type="project" value="InterPro"/>
</dbReference>
<gene>
    <name evidence="10 15" type="primary">grpE</name>
    <name evidence="15" type="ORF">I5731_06105</name>
</gene>
<keyword evidence="13" id="KW-0175">Coiled coil</keyword>
<dbReference type="GO" id="GO:0000774">
    <property type="term" value="F:adenyl-nucleotide exchange factor activity"/>
    <property type="evidence" value="ECO:0007669"/>
    <property type="project" value="InterPro"/>
</dbReference>
<reference evidence="15" key="1">
    <citation type="submission" date="2020-12" db="EMBL/GenBank/DDBJ databases">
        <title>Methylobrevis albus sp. nov., isolated from fresh water lack sediment.</title>
        <authorList>
            <person name="Zou Q."/>
        </authorList>
    </citation>
    <scope>NUCLEOTIDE SEQUENCE</scope>
    <source>
        <strain evidence="15">L22</strain>
    </source>
</reference>
<evidence type="ECO:0000256" key="3">
    <source>
        <dbReference type="ARBA" id="ARBA00011738"/>
    </source>
</evidence>
<accession>A0A931I1V5</accession>
<dbReference type="GO" id="GO:0051087">
    <property type="term" value="F:protein-folding chaperone binding"/>
    <property type="evidence" value="ECO:0007669"/>
    <property type="project" value="InterPro"/>
</dbReference>
<keyword evidence="6 10" id="KW-0143">Chaperone</keyword>
<dbReference type="SUPFAM" id="SSF58014">
    <property type="entry name" value="Coiled-coil domain of nucleotide exchange factor GrpE"/>
    <property type="match status" value="1"/>
</dbReference>
<comment type="function">
    <text evidence="7 10 11">Participates actively in the response to hyperosmotic and heat shock by preventing the aggregation of stress-denatured proteins, in association with DnaK and GrpE. It is the nucleotide exchange factor for DnaK and may function as a thermosensor. Unfolded proteins bind initially to DnaJ; upon interaction with the DnaJ-bound protein, DnaK hydrolyzes its bound ATP, resulting in the formation of a stable complex. GrpE releases ADP from DnaK; ATP binding to DnaK triggers the release of the substrate protein, thus completing the reaction cycle. Several rounds of ATP-dependent interactions between DnaJ, DnaK and GrpE are required for fully efficient folding.</text>
</comment>
<keyword evidence="5 10" id="KW-0346">Stress response</keyword>
<dbReference type="Gene3D" id="3.90.20.20">
    <property type="match status" value="1"/>
</dbReference>
<dbReference type="NCBIfam" id="NF010738">
    <property type="entry name" value="PRK14140.1"/>
    <property type="match status" value="1"/>
</dbReference>
<evidence type="ECO:0000313" key="15">
    <source>
        <dbReference type="EMBL" id="MBH0237388.1"/>
    </source>
</evidence>
<comment type="subunit">
    <text evidence="3 10">Homodimer.</text>
</comment>
<evidence type="ECO:0000256" key="7">
    <source>
        <dbReference type="ARBA" id="ARBA00053401"/>
    </source>
</evidence>
<dbReference type="Gene3D" id="2.30.22.10">
    <property type="entry name" value="Head domain of nucleotide exchange factor GrpE"/>
    <property type="match status" value="1"/>
</dbReference>
<evidence type="ECO:0000256" key="1">
    <source>
        <dbReference type="ARBA" id="ARBA00004496"/>
    </source>
</evidence>
<dbReference type="PRINTS" id="PR00773">
    <property type="entry name" value="GRPEPROTEIN"/>
</dbReference>
<dbReference type="NCBIfam" id="NF010739">
    <property type="entry name" value="PRK14141.1"/>
    <property type="match status" value="1"/>
</dbReference>
<sequence>MTDETETDTPAPAEAATSATADAMAALEAQAAELREQLLRTLADMENLRRRTEREIKDARQYAVTGFARDMLQVGDNLRRALDALPADSRAAADQAVTALFDGVEMTERGLISTLEKHGVRKISPAGEKFDPNFHQAIYEVPNPDVVAGTVMQVMQDGYVIGDRVLRPAMVGVARGGPKVAPAPAPADAPAEAPRVDKTA</sequence>
<dbReference type="GO" id="GO:0042803">
    <property type="term" value="F:protein homodimerization activity"/>
    <property type="evidence" value="ECO:0007669"/>
    <property type="project" value="InterPro"/>
</dbReference>
<evidence type="ECO:0000256" key="9">
    <source>
        <dbReference type="ARBA" id="ARBA00076414"/>
    </source>
</evidence>
<dbReference type="InterPro" id="IPR009012">
    <property type="entry name" value="GrpE_head"/>
</dbReference>
<evidence type="ECO:0000256" key="11">
    <source>
        <dbReference type="RuleBase" id="RU000639"/>
    </source>
</evidence>
<dbReference type="PANTHER" id="PTHR21237:SF23">
    <property type="entry name" value="GRPE PROTEIN HOMOLOG, MITOCHONDRIAL"/>
    <property type="match status" value="1"/>
</dbReference>
<keyword evidence="16" id="KW-1185">Reference proteome</keyword>
<dbReference type="CDD" id="cd00446">
    <property type="entry name" value="GrpE"/>
    <property type="match status" value="1"/>
</dbReference>
<dbReference type="InterPro" id="IPR013805">
    <property type="entry name" value="GrpE_CC"/>
</dbReference>
<evidence type="ECO:0000256" key="2">
    <source>
        <dbReference type="ARBA" id="ARBA00009054"/>
    </source>
</evidence>
<evidence type="ECO:0000313" key="16">
    <source>
        <dbReference type="Proteomes" id="UP000631694"/>
    </source>
</evidence>
<dbReference type="GO" id="GO:0005737">
    <property type="term" value="C:cytoplasm"/>
    <property type="evidence" value="ECO:0007669"/>
    <property type="project" value="UniProtKB-SubCell"/>
</dbReference>
<proteinExistence type="inferred from homology"/>
<evidence type="ECO:0000256" key="5">
    <source>
        <dbReference type="ARBA" id="ARBA00023016"/>
    </source>
</evidence>